<dbReference type="InterPro" id="IPR023804">
    <property type="entry name" value="DUF3792_TM"/>
</dbReference>
<keyword evidence="1" id="KW-0472">Membrane</keyword>
<dbReference type="NCBIfam" id="TIGR04086">
    <property type="entry name" value="TIGR04086_membr"/>
    <property type="match status" value="1"/>
</dbReference>
<dbReference type="RefSeq" id="WP_021861554.1">
    <property type="nucleotide sequence ID" value="NZ_JACOOY010000001.1"/>
</dbReference>
<evidence type="ECO:0000313" key="3">
    <source>
        <dbReference type="Proteomes" id="UP000647235"/>
    </source>
</evidence>
<sequence length="123" mass="13693">MNRLEKNQKIIWLLKALLFSYVVTGISLLLLSVLLYKFEWNEHLVSAAIVAVYVLSTVVGGIVIGKLVRTRRFFWGLLLGNLYFILLLVITIILYRSLSGNGLNMLTAWILCTGGGMTGGMIS</sequence>
<keyword evidence="1" id="KW-0812">Transmembrane</keyword>
<dbReference type="EMBL" id="JACOOY010000001">
    <property type="protein sequence ID" value="MBC5663849.1"/>
    <property type="molecule type" value="Genomic_DNA"/>
</dbReference>
<feature type="transmembrane region" description="Helical" evidence="1">
    <location>
        <begin position="73"/>
        <end position="95"/>
    </location>
</feature>
<proteinExistence type="predicted"/>
<feature type="transmembrane region" description="Helical" evidence="1">
    <location>
        <begin position="12"/>
        <end position="38"/>
    </location>
</feature>
<dbReference type="SUPFAM" id="SSF103473">
    <property type="entry name" value="MFS general substrate transporter"/>
    <property type="match status" value="1"/>
</dbReference>
<name>A0ABR7ER74_9FIRM</name>
<keyword evidence="1" id="KW-1133">Transmembrane helix</keyword>
<comment type="caution">
    <text evidence="2">The sequence shown here is derived from an EMBL/GenBank/DDBJ whole genome shotgun (WGS) entry which is preliminary data.</text>
</comment>
<feature type="transmembrane region" description="Helical" evidence="1">
    <location>
        <begin position="101"/>
        <end position="122"/>
    </location>
</feature>
<gene>
    <name evidence="2" type="ORF">H8S07_00915</name>
</gene>
<reference evidence="2 3" key="1">
    <citation type="submission" date="2020-08" db="EMBL/GenBank/DDBJ databases">
        <title>Genome public.</title>
        <authorList>
            <person name="Liu C."/>
            <person name="Sun Q."/>
        </authorList>
    </citation>
    <scope>NUCLEOTIDE SEQUENCE [LARGE SCALE GENOMIC DNA]</scope>
    <source>
        <strain evidence="2 3">NSJ-36</strain>
    </source>
</reference>
<organism evidence="2 3">
    <name type="scientific">Dorea hominis</name>
    <dbReference type="NCBI Taxonomy" id="2763040"/>
    <lineage>
        <taxon>Bacteria</taxon>
        <taxon>Bacillati</taxon>
        <taxon>Bacillota</taxon>
        <taxon>Clostridia</taxon>
        <taxon>Lachnospirales</taxon>
        <taxon>Lachnospiraceae</taxon>
        <taxon>Dorea</taxon>
    </lineage>
</organism>
<feature type="transmembrane region" description="Helical" evidence="1">
    <location>
        <begin position="44"/>
        <end position="64"/>
    </location>
</feature>
<evidence type="ECO:0000256" key="1">
    <source>
        <dbReference type="SAM" id="Phobius"/>
    </source>
</evidence>
<evidence type="ECO:0000313" key="2">
    <source>
        <dbReference type="EMBL" id="MBC5663849.1"/>
    </source>
</evidence>
<dbReference type="Proteomes" id="UP000647235">
    <property type="component" value="Unassembled WGS sequence"/>
</dbReference>
<dbReference type="Pfam" id="PF12670">
    <property type="entry name" value="DUF3792"/>
    <property type="match status" value="1"/>
</dbReference>
<keyword evidence="3" id="KW-1185">Reference proteome</keyword>
<dbReference type="InterPro" id="IPR036259">
    <property type="entry name" value="MFS_trans_sf"/>
</dbReference>
<accession>A0ABR7ER74</accession>
<protein>
    <submittedName>
        <fullName evidence="2">TIGR04086 family membrane protein</fullName>
    </submittedName>
</protein>